<keyword evidence="12" id="KW-1185">Reference proteome</keyword>
<dbReference type="PROSITE" id="PS51007">
    <property type="entry name" value="CYTC"/>
    <property type="match status" value="1"/>
</dbReference>
<dbReference type="RefSeq" id="WP_140588070.1">
    <property type="nucleotide sequence ID" value="NZ_VFRR01000010.1"/>
</dbReference>
<organism evidence="11 12">
    <name type="scientific">Maribrevibacterium harenarium</name>
    <dbReference type="NCBI Taxonomy" id="2589817"/>
    <lineage>
        <taxon>Bacteria</taxon>
        <taxon>Pseudomonadati</taxon>
        <taxon>Pseudomonadota</taxon>
        <taxon>Gammaproteobacteria</taxon>
        <taxon>Oceanospirillales</taxon>
        <taxon>Oceanospirillaceae</taxon>
        <taxon>Maribrevibacterium</taxon>
    </lineage>
</organism>
<evidence type="ECO:0000256" key="3">
    <source>
        <dbReference type="ARBA" id="ARBA00022723"/>
    </source>
</evidence>
<feature type="binding site" description="axial binding residue" evidence="9">
    <location>
        <position position="247"/>
    </location>
    <ligand>
        <name>heme c</name>
        <dbReference type="ChEBI" id="CHEBI:61717"/>
        <label>2</label>
    </ligand>
    <ligandPart>
        <name>Fe</name>
        <dbReference type="ChEBI" id="CHEBI:18248"/>
    </ligandPart>
</feature>
<accession>A0A501WYM7</accession>
<protein>
    <submittedName>
        <fullName evidence="11">Di-heme enzyme</fullName>
    </submittedName>
</protein>
<feature type="binding site" description="covalent" evidence="8">
    <location>
        <position position="246"/>
    </location>
    <ligand>
        <name>heme c</name>
        <dbReference type="ChEBI" id="CHEBI:61717"/>
        <label>2</label>
    </ligand>
</feature>
<dbReference type="InterPro" id="IPR004852">
    <property type="entry name" value="Di-haem_cyt_c_peroxidsae"/>
</dbReference>
<keyword evidence="2 8" id="KW-0349">Heme</keyword>
<sequence>MKTSHRILTLFGVGGAALLAWGLIERESPSSQVSVVVSEATATPEFQWQLPEHFPVPFVPKDNPMTEAKFQLGRHLFYDKRLSGNGTQSCGSCHFQQLAFTDGLAKPIGSTGDTIARSAMSIANVAYYPTLTWANPSQYTLEIQAQVPMFVENTGIELGINDENKDEVLARFQQDAQYQKWFAEVFPSEPQPIHFMNIVRAISAFERGVISANSRYDQALRGAVSLTPLEQQGQTLFNGKGQCSQCHSGFNFSNQTYSADSKFVEKPFHNNGLYNVDGKGGYPLDNVGLIGVMPQEGNMGKFRVPSLRNIELTAPYMHDGSMATLEEVVAMYARHGRLIESGPNKGDGALSPLKDPLIDQIELDENEQKAVIAFLKTLTDHEFIANPRFADPFLVSQTGGSHE</sequence>
<dbReference type="Proteomes" id="UP000315901">
    <property type="component" value="Unassembled WGS sequence"/>
</dbReference>
<dbReference type="GO" id="GO:0020037">
    <property type="term" value="F:heme binding"/>
    <property type="evidence" value="ECO:0007669"/>
    <property type="project" value="InterPro"/>
</dbReference>
<evidence type="ECO:0000256" key="8">
    <source>
        <dbReference type="PIRSR" id="PIRSR000294-1"/>
    </source>
</evidence>
<keyword evidence="4" id="KW-0732">Signal</keyword>
<evidence type="ECO:0000313" key="12">
    <source>
        <dbReference type="Proteomes" id="UP000315901"/>
    </source>
</evidence>
<evidence type="ECO:0000256" key="2">
    <source>
        <dbReference type="ARBA" id="ARBA00022617"/>
    </source>
</evidence>
<feature type="binding site" description="axial binding residue" evidence="9">
    <location>
        <position position="94"/>
    </location>
    <ligand>
        <name>heme c</name>
        <dbReference type="ChEBI" id="CHEBI:61717"/>
        <label>1</label>
    </ligand>
    <ligandPart>
        <name>Fe</name>
        <dbReference type="ChEBI" id="CHEBI:18248"/>
    </ligandPart>
</feature>
<evidence type="ECO:0000256" key="9">
    <source>
        <dbReference type="PIRSR" id="PIRSR000294-2"/>
    </source>
</evidence>
<feature type="binding site" description="covalent" evidence="8">
    <location>
        <position position="243"/>
    </location>
    <ligand>
        <name>heme c</name>
        <dbReference type="ChEBI" id="CHEBI:61717"/>
        <label>2</label>
    </ligand>
</feature>
<name>A0A501WYM7_9GAMM</name>
<dbReference type="GO" id="GO:0046872">
    <property type="term" value="F:metal ion binding"/>
    <property type="evidence" value="ECO:0007669"/>
    <property type="project" value="UniProtKB-KW"/>
</dbReference>
<feature type="binding site" description="covalent" evidence="8">
    <location>
        <position position="93"/>
    </location>
    <ligand>
        <name>heme c</name>
        <dbReference type="ChEBI" id="CHEBI:61717"/>
        <label>1</label>
    </ligand>
</feature>
<evidence type="ECO:0000259" key="10">
    <source>
        <dbReference type="PROSITE" id="PS51007"/>
    </source>
</evidence>
<comment type="caution">
    <text evidence="11">The sequence shown here is derived from an EMBL/GenBank/DDBJ whole genome shotgun (WGS) entry which is preliminary data.</text>
</comment>
<dbReference type="InterPro" id="IPR009056">
    <property type="entry name" value="Cyt_c-like_dom"/>
</dbReference>
<evidence type="ECO:0000256" key="1">
    <source>
        <dbReference type="ARBA" id="ARBA00004418"/>
    </source>
</evidence>
<dbReference type="InterPro" id="IPR036909">
    <property type="entry name" value="Cyt_c-like_dom_sf"/>
</dbReference>
<evidence type="ECO:0000313" key="11">
    <source>
        <dbReference type="EMBL" id="TPE53395.1"/>
    </source>
</evidence>
<feature type="domain" description="Cytochrome c" evidence="10">
    <location>
        <begin position="228"/>
        <end position="379"/>
    </location>
</feature>
<dbReference type="OrthoDB" id="9805202at2"/>
<dbReference type="SUPFAM" id="SSF46626">
    <property type="entry name" value="Cytochrome c"/>
    <property type="match status" value="2"/>
</dbReference>
<evidence type="ECO:0000256" key="6">
    <source>
        <dbReference type="ARBA" id="ARBA00023002"/>
    </source>
</evidence>
<dbReference type="Gene3D" id="1.10.760.10">
    <property type="entry name" value="Cytochrome c-like domain"/>
    <property type="match status" value="2"/>
</dbReference>
<dbReference type="InterPro" id="IPR051395">
    <property type="entry name" value="Cytochrome_c_Peroxidase/MauG"/>
</dbReference>
<dbReference type="GO" id="GO:0004130">
    <property type="term" value="F:cytochrome-c peroxidase activity"/>
    <property type="evidence" value="ECO:0007669"/>
    <property type="project" value="TreeGrafter"/>
</dbReference>
<dbReference type="PIRSF" id="PIRSF000294">
    <property type="entry name" value="Cytochrome-c_peroxidase"/>
    <property type="match status" value="1"/>
</dbReference>
<comment type="PTM">
    <text evidence="8">Binds 2 heme groups per subunit.</text>
</comment>
<dbReference type="PANTHER" id="PTHR30600">
    <property type="entry name" value="CYTOCHROME C PEROXIDASE-RELATED"/>
    <property type="match status" value="1"/>
</dbReference>
<comment type="subcellular location">
    <subcellularLocation>
        <location evidence="1">Periplasm</location>
    </subcellularLocation>
</comment>
<evidence type="ECO:0000256" key="5">
    <source>
        <dbReference type="ARBA" id="ARBA00022764"/>
    </source>
</evidence>
<dbReference type="GO" id="GO:0009055">
    <property type="term" value="F:electron transfer activity"/>
    <property type="evidence" value="ECO:0007669"/>
    <property type="project" value="InterPro"/>
</dbReference>
<dbReference type="EMBL" id="VFRR01000010">
    <property type="protein sequence ID" value="TPE53395.1"/>
    <property type="molecule type" value="Genomic_DNA"/>
</dbReference>
<dbReference type="NCBIfam" id="TIGR04039">
    <property type="entry name" value="MXAN_0977_Heme2"/>
    <property type="match status" value="1"/>
</dbReference>
<dbReference type="Pfam" id="PF03150">
    <property type="entry name" value="CCP_MauG"/>
    <property type="match status" value="1"/>
</dbReference>
<keyword evidence="6" id="KW-0560">Oxidoreductase</keyword>
<dbReference type="GO" id="GO:0042597">
    <property type="term" value="C:periplasmic space"/>
    <property type="evidence" value="ECO:0007669"/>
    <property type="project" value="UniProtKB-SubCell"/>
</dbReference>
<keyword evidence="7 9" id="KW-0408">Iron</keyword>
<reference evidence="11 12" key="1">
    <citation type="submission" date="2019-06" db="EMBL/GenBank/DDBJ databases">
        <title>A novel bacterium of genus Marinomonas, isolated from coastal sand.</title>
        <authorList>
            <person name="Huang H."/>
            <person name="Mo K."/>
            <person name="Hu Y."/>
        </authorList>
    </citation>
    <scope>NUCLEOTIDE SEQUENCE [LARGE SCALE GENOMIC DNA]</scope>
    <source>
        <strain evidence="11 12">HB171799</strain>
    </source>
</reference>
<dbReference type="InterPro" id="IPR023929">
    <property type="entry name" value="MbnH-like"/>
</dbReference>
<evidence type="ECO:0000256" key="4">
    <source>
        <dbReference type="ARBA" id="ARBA00022729"/>
    </source>
</evidence>
<comment type="cofactor">
    <cofactor evidence="8">
        <name>heme</name>
        <dbReference type="ChEBI" id="CHEBI:30413"/>
    </cofactor>
    <text evidence="8">Binds 2 heme groups.</text>
</comment>
<feature type="binding site" description="covalent" evidence="8">
    <location>
        <position position="90"/>
    </location>
    <ligand>
        <name>heme c</name>
        <dbReference type="ChEBI" id="CHEBI:61717"/>
        <label>1</label>
    </ligand>
</feature>
<keyword evidence="5" id="KW-0574">Periplasm</keyword>
<dbReference type="AlphaFoldDB" id="A0A501WYM7"/>
<proteinExistence type="predicted"/>
<gene>
    <name evidence="11" type="ORF">FJM67_07000</name>
</gene>
<dbReference type="PANTHER" id="PTHR30600:SF14">
    <property type="entry name" value="CYTOCHROME C PEROXIDASE"/>
    <property type="match status" value="1"/>
</dbReference>
<dbReference type="InterPro" id="IPR026259">
    <property type="entry name" value="MauG/Cytc_peroxidase"/>
</dbReference>
<evidence type="ECO:0000256" key="7">
    <source>
        <dbReference type="ARBA" id="ARBA00023004"/>
    </source>
</evidence>
<keyword evidence="3 9" id="KW-0479">Metal-binding</keyword>